<dbReference type="EMBL" id="FR719198">
    <property type="protein sequence ID" value="CBX82379.1"/>
    <property type="molecule type" value="Genomic_DNA"/>
</dbReference>
<dbReference type="PROSITE" id="PS51186">
    <property type="entry name" value="GNAT"/>
    <property type="match status" value="1"/>
</dbReference>
<evidence type="ECO:0000313" key="2">
    <source>
        <dbReference type="EMBL" id="CBX82379.1"/>
    </source>
</evidence>
<dbReference type="EC" id="2.3.1.-" evidence="2"/>
<dbReference type="SUPFAM" id="SSF55729">
    <property type="entry name" value="Acyl-CoA N-acyltransferases (Nat)"/>
    <property type="match status" value="1"/>
</dbReference>
<dbReference type="InterPro" id="IPR000182">
    <property type="entry name" value="GNAT_dom"/>
</dbReference>
<dbReference type="PANTHER" id="PTHR43415:SF3">
    <property type="entry name" value="GNAT-FAMILY ACETYLTRANSFERASE"/>
    <property type="match status" value="1"/>
</dbReference>
<keyword evidence="2" id="KW-0012">Acyltransferase</keyword>
<keyword evidence="2" id="KW-0808">Transferase</keyword>
<protein>
    <submittedName>
        <fullName evidence="2">Putative acetyltransferase</fullName>
        <ecNumber evidence="2">2.3.1.-</ecNumber>
    </submittedName>
</protein>
<dbReference type="Gene3D" id="3.40.630.30">
    <property type="match status" value="1"/>
</dbReference>
<dbReference type="PANTHER" id="PTHR43415">
    <property type="entry name" value="SPERMIDINE N(1)-ACETYLTRANSFERASE"/>
    <property type="match status" value="1"/>
</dbReference>
<reference evidence="2" key="1">
    <citation type="journal article" date="2011" name="J. Bacteriol.">
        <title>Genome Sequence of an Erwinia amylovora Strain with Pathogenicity Restricted to Rubus Plants.</title>
        <authorList>
            <person name="Powney R."/>
            <person name="Smits T.H."/>
            <person name="Sawbridge T."/>
            <person name="Frey B."/>
            <person name="Blom J."/>
            <person name="Frey J.E."/>
            <person name="Plummer K.M."/>
            <person name="Beer S.V."/>
            <person name="Luck J."/>
            <person name="Duffy B."/>
            <person name="Rodoni B."/>
        </authorList>
    </citation>
    <scope>NUCLEOTIDE SEQUENCE</scope>
    <source>
        <strain evidence="2">ATCC BAA-2158</strain>
    </source>
</reference>
<organism evidence="2">
    <name type="scientific">Erwinia amylovora ATCC BAA-2158</name>
    <dbReference type="NCBI Taxonomy" id="889211"/>
    <lineage>
        <taxon>Bacteria</taxon>
        <taxon>Pseudomonadati</taxon>
        <taxon>Pseudomonadota</taxon>
        <taxon>Gammaproteobacteria</taxon>
        <taxon>Enterobacterales</taxon>
        <taxon>Erwiniaceae</taxon>
        <taxon>Erwinia</taxon>
    </lineage>
</organism>
<proteinExistence type="predicted"/>
<sequence length="168" mass="18554">MSSDMSETVIRHAVTEDAGALLQLYSQPDTMADTLQLPHPSLQKWQHRISTLPEGTHMLVACIADRIVGQVTVYINGPARRRHTASFGPGVDSNPRGKGVATAMMRAILDLCDNWLGVERVELQVFADNQAAIGLYERFGFATKGRARAFAVRNGQQVDALYMARFRP</sequence>
<name>E5BA72_ERWAM</name>
<gene>
    <name evidence="2" type="primary">yhhY</name>
    <name evidence="2" type="ORF">EAIL5_3559</name>
</gene>
<accession>E5BA72</accession>
<dbReference type="InterPro" id="IPR016181">
    <property type="entry name" value="Acyl_CoA_acyltransferase"/>
</dbReference>
<dbReference type="GO" id="GO:0016747">
    <property type="term" value="F:acyltransferase activity, transferring groups other than amino-acyl groups"/>
    <property type="evidence" value="ECO:0007669"/>
    <property type="project" value="InterPro"/>
</dbReference>
<dbReference type="Pfam" id="PF00583">
    <property type="entry name" value="Acetyltransf_1"/>
    <property type="match status" value="1"/>
</dbReference>
<dbReference type="AlphaFoldDB" id="E5BA72"/>
<evidence type="ECO:0000259" key="1">
    <source>
        <dbReference type="PROSITE" id="PS51186"/>
    </source>
</evidence>
<dbReference type="CDD" id="cd04301">
    <property type="entry name" value="NAT_SF"/>
    <property type="match status" value="1"/>
</dbReference>
<feature type="domain" description="N-acetyltransferase" evidence="1">
    <location>
        <begin position="8"/>
        <end position="168"/>
    </location>
</feature>